<proteinExistence type="predicted"/>
<dbReference type="AlphaFoldDB" id="A0AAD9TSZ6"/>
<accession>A0AAD9TSZ6</accession>
<comment type="caution">
    <text evidence="1">The sequence shown here is derived from an EMBL/GenBank/DDBJ whole genome shotgun (WGS) entry which is preliminary data.</text>
</comment>
<sequence length="132" mass="14358">MSRSWKPDWGADQGKPRVPIPISLTCTSCSTSSKIASDFAHFNKTFTDPCKGNLKAIKVPIFKEKEVPPLSEEEMVVAFQWCCPGIGLASLSLTPAGEVVARGSTFVDEFLTDDFTSSNSPSRGEAAKEKER</sequence>
<keyword evidence="2" id="KW-1185">Reference proteome</keyword>
<reference evidence="1" key="1">
    <citation type="journal article" date="2023" name="Plant J.">
        <title>Genome sequences and population genomics provide insights into the demographic history, inbreeding, and mutation load of two 'living fossil' tree species of Dipteronia.</title>
        <authorList>
            <person name="Feng Y."/>
            <person name="Comes H.P."/>
            <person name="Chen J."/>
            <person name="Zhu S."/>
            <person name="Lu R."/>
            <person name="Zhang X."/>
            <person name="Li P."/>
            <person name="Qiu J."/>
            <person name="Olsen K.M."/>
            <person name="Qiu Y."/>
        </authorList>
    </citation>
    <scope>NUCLEOTIDE SEQUENCE</scope>
    <source>
        <strain evidence="1">KIB01</strain>
    </source>
</reference>
<organism evidence="1 2">
    <name type="scientific">Dipteronia dyeriana</name>
    <dbReference type="NCBI Taxonomy" id="168575"/>
    <lineage>
        <taxon>Eukaryota</taxon>
        <taxon>Viridiplantae</taxon>
        <taxon>Streptophyta</taxon>
        <taxon>Embryophyta</taxon>
        <taxon>Tracheophyta</taxon>
        <taxon>Spermatophyta</taxon>
        <taxon>Magnoliopsida</taxon>
        <taxon>eudicotyledons</taxon>
        <taxon>Gunneridae</taxon>
        <taxon>Pentapetalae</taxon>
        <taxon>rosids</taxon>
        <taxon>malvids</taxon>
        <taxon>Sapindales</taxon>
        <taxon>Sapindaceae</taxon>
        <taxon>Hippocastanoideae</taxon>
        <taxon>Acereae</taxon>
        <taxon>Dipteronia</taxon>
    </lineage>
</organism>
<dbReference type="EMBL" id="JANJYI010000007">
    <property type="protein sequence ID" value="KAK2641649.1"/>
    <property type="molecule type" value="Genomic_DNA"/>
</dbReference>
<gene>
    <name evidence="1" type="ORF">Ddye_023412</name>
</gene>
<protein>
    <submittedName>
        <fullName evidence="1">Uncharacterized protein</fullName>
    </submittedName>
</protein>
<evidence type="ECO:0000313" key="1">
    <source>
        <dbReference type="EMBL" id="KAK2641649.1"/>
    </source>
</evidence>
<dbReference type="Proteomes" id="UP001280121">
    <property type="component" value="Unassembled WGS sequence"/>
</dbReference>
<name>A0AAD9TSZ6_9ROSI</name>
<evidence type="ECO:0000313" key="2">
    <source>
        <dbReference type="Proteomes" id="UP001280121"/>
    </source>
</evidence>